<dbReference type="EMBL" id="CP031517">
    <property type="protein sequence ID" value="QOS40972.1"/>
    <property type="molecule type" value="Genomic_DNA"/>
</dbReference>
<organism evidence="3 4">
    <name type="scientific">Treponema rectale</name>
    <dbReference type="NCBI Taxonomy" id="744512"/>
    <lineage>
        <taxon>Bacteria</taxon>
        <taxon>Pseudomonadati</taxon>
        <taxon>Spirochaetota</taxon>
        <taxon>Spirochaetia</taxon>
        <taxon>Spirochaetales</taxon>
        <taxon>Treponemataceae</taxon>
        <taxon>Treponema</taxon>
    </lineage>
</organism>
<reference evidence="3 4" key="1">
    <citation type="submission" date="2018-08" db="EMBL/GenBank/DDBJ databases">
        <title>The first complete genome of Treponema rectale (CHPAT), a commensal spirochete of the bovine rectum.</title>
        <authorList>
            <person name="Staton G.J."/>
            <person name="Clegg S.R."/>
            <person name="Carter S.D."/>
            <person name="Radford A.D."/>
            <person name="Darby A."/>
            <person name="Hall N."/>
            <person name="Birtles R.J."/>
            <person name="Evans N.J."/>
        </authorList>
    </citation>
    <scope>NUCLEOTIDE SEQUENCE [LARGE SCALE GENOMIC DNA]</scope>
    <source>
        <strain evidence="3 4">CHPA</strain>
    </source>
</reference>
<protein>
    <recommendedName>
        <fullName evidence="2">BIG2 domain-containing protein</fullName>
    </recommendedName>
</protein>
<evidence type="ECO:0000313" key="4">
    <source>
        <dbReference type="Proteomes" id="UP000593591"/>
    </source>
</evidence>
<evidence type="ECO:0000259" key="2">
    <source>
        <dbReference type="Pfam" id="PF02368"/>
    </source>
</evidence>
<proteinExistence type="predicted"/>
<dbReference type="KEGG" id="trc:DYE49_11155"/>
<dbReference type="Gene3D" id="2.60.40.1080">
    <property type="match status" value="1"/>
</dbReference>
<evidence type="ECO:0000256" key="1">
    <source>
        <dbReference type="SAM" id="SignalP"/>
    </source>
</evidence>
<accession>A0A7M1XS37</accession>
<dbReference type="Pfam" id="PF02368">
    <property type="entry name" value="Big_2"/>
    <property type="match status" value="1"/>
</dbReference>
<dbReference type="SUPFAM" id="SSF49373">
    <property type="entry name" value="Invasin/intimin cell-adhesion fragments"/>
    <property type="match status" value="1"/>
</dbReference>
<dbReference type="AlphaFoldDB" id="A0A7M1XS37"/>
<feature type="signal peptide" evidence="1">
    <location>
        <begin position="1"/>
        <end position="37"/>
    </location>
</feature>
<keyword evidence="1" id="KW-0732">Signal</keyword>
<dbReference type="Proteomes" id="UP000593591">
    <property type="component" value="Chromosome"/>
</dbReference>
<feature type="chain" id="PRO_5032507644" description="BIG2 domain-containing protein" evidence="1">
    <location>
        <begin position="38"/>
        <end position="607"/>
    </location>
</feature>
<dbReference type="InterPro" id="IPR003343">
    <property type="entry name" value="Big_2"/>
</dbReference>
<evidence type="ECO:0000313" key="3">
    <source>
        <dbReference type="EMBL" id="QOS40972.1"/>
    </source>
</evidence>
<name>A0A7M1XS37_9SPIR</name>
<dbReference type="InterPro" id="IPR008964">
    <property type="entry name" value="Invasin/intimin_cell_adhesion"/>
</dbReference>
<sequence length="607" mass="66701">MDKKFQKKEKRIMSITKKSIALACSAFLALSAAVAQEAEESVTTTAVSRPAARKSSAMEIKGDGEVALHGTDYDGFKSLWVDFHGEDWAKVKWSSSNIKILKVDQKGRLFPRALGKVTVTATTKDGRSTSREIEVTKYGPAPTSAGLDLELGLSGEAGVTFGTDLDSGKSGFSSYQDIDLKLKVLNVGEIWSENTDGLPIWGEIRVVLDGDPVRYMVDSSSGTDLYTNDGSYSIEVDRAAIHFGPGYITLWDRNESSLGYVNYTTGSDVAYSFMGADTDRRYGQMVKKPLQSYLSSFDEDDTVYGLSAGYEMDGIFSLGGDIASTLKWTGGNSDPTTDTAEQDATDWLYKVYGHLLVVPGLDVQLGYSNGVLGEDSVKQTDMRFGAQVDYQWDFYDIYYLKPSFGVTMVQQENRGDAYPLISGGILLGWEDKQSAFDYWSTKYDEDDHGAYPGLAFNFQYADANIAAKSVYLNETISDLDHDVLILHGSFNTGDGLLVDNLQAVGAVDVIDATNDRTLIGATIGAKYWTPVAGKFSVEPRVLLTRFYDTEDDANDYMFAKACLCLNYGRAHLELNWESNDLIHGFLNSSSNEVGYKGKFEVTAKVAW</sequence>
<feature type="domain" description="BIG2" evidence="2">
    <location>
        <begin position="89"/>
        <end position="128"/>
    </location>
</feature>
<gene>
    <name evidence="3" type="ORF">DYE49_11155</name>
</gene>